<keyword evidence="8" id="KW-1185">Reference proteome</keyword>
<evidence type="ECO:0000313" key="8">
    <source>
        <dbReference type="Proteomes" id="UP000272888"/>
    </source>
</evidence>
<evidence type="ECO:0000256" key="1">
    <source>
        <dbReference type="ARBA" id="ARBA00023015"/>
    </source>
</evidence>
<comment type="caution">
    <text evidence="7">The sequence shown here is derived from an EMBL/GenBank/DDBJ whole genome shotgun (WGS) entry which is preliminary data.</text>
</comment>
<reference evidence="8" key="1">
    <citation type="submission" date="2018-09" db="EMBL/GenBank/DDBJ databases">
        <authorList>
            <person name="Livingstone P.G."/>
            <person name="Whitworth D.E."/>
        </authorList>
    </citation>
    <scope>NUCLEOTIDE SEQUENCE [LARGE SCALE GENOMIC DNA]</scope>
    <source>
        <strain evidence="8">CA051B</strain>
    </source>
</reference>
<dbReference type="InterPro" id="IPR050204">
    <property type="entry name" value="AraC_XylS_family_regulators"/>
</dbReference>
<evidence type="ECO:0000256" key="3">
    <source>
        <dbReference type="ARBA" id="ARBA00023159"/>
    </source>
</evidence>
<dbReference type="InterPro" id="IPR037923">
    <property type="entry name" value="HTH-like"/>
</dbReference>
<keyword evidence="1" id="KW-0805">Transcription regulation</keyword>
<evidence type="ECO:0000256" key="5">
    <source>
        <dbReference type="SAM" id="MobiDB-lite"/>
    </source>
</evidence>
<dbReference type="InterPro" id="IPR003313">
    <property type="entry name" value="AraC-bd"/>
</dbReference>
<evidence type="ECO:0000259" key="6">
    <source>
        <dbReference type="PROSITE" id="PS01124"/>
    </source>
</evidence>
<dbReference type="Gene3D" id="1.10.10.60">
    <property type="entry name" value="Homeodomain-like"/>
    <property type="match status" value="2"/>
</dbReference>
<evidence type="ECO:0000256" key="2">
    <source>
        <dbReference type="ARBA" id="ARBA00023125"/>
    </source>
</evidence>
<dbReference type="Pfam" id="PF12833">
    <property type="entry name" value="HTH_18"/>
    <property type="match status" value="1"/>
</dbReference>
<evidence type="ECO:0000256" key="4">
    <source>
        <dbReference type="ARBA" id="ARBA00023163"/>
    </source>
</evidence>
<dbReference type="InterPro" id="IPR018062">
    <property type="entry name" value="HTH_AraC-typ_CS"/>
</dbReference>
<accession>A0A3A8PAU0</accession>
<dbReference type="InterPro" id="IPR018060">
    <property type="entry name" value="HTH_AraC"/>
</dbReference>
<evidence type="ECO:0000313" key="7">
    <source>
        <dbReference type="EMBL" id="RKH53059.1"/>
    </source>
</evidence>
<keyword evidence="3" id="KW-0010">Activator</keyword>
<dbReference type="Pfam" id="PF02311">
    <property type="entry name" value="AraC_binding"/>
    <property type="match status" value="1"/>
</dbReference>
<dbReference type="GO" id="GO:0043565">
    <property type="term" value="F:sequence-specific DNA binding"/>
    <property type="evidence" value="ECO:0007669"/>
    <property type="project" value="InterPro"/>
</dbReference>
<dbReference type="PROSITE" id="PS00041">
    <property type="entry name" value="HTH_ARAC_FAMILY_1"/>
    <property type="match status" value="1"/>
</dbReference>
<dbReference type="PROSITE" id="PS01124">
    <property type="entry name" value="HTH_ARAC_FAMILY_2"/>
    <property type="match status" value="1"/>
</dbReference>
<dbReference type="PANTHER" id="PTHR46796:SF2">
    <property type="entry name" value="TRANSCRIPTIONAL REGULATORY PROTEIN"/>
    <property type="match status" value="1"/>
</dbReference>
<feature type="region of interest" description="Disordered" evidence="5">
    <location>
        <begin position="24"/>
        <end position="58"/>
    </location>
</feature>
<dbReference type="EMBL" id="RAWB01000340">
    <property type="protein sequence ID" value="RKH53059.1"/>
    <property type="molecule type" value="Genomic_DNA"/>
</dbReference>
<dbReference type="SUPFAM" id="SSF46689">
    <property type="entry name" value="Homeodomain-like"/>
    <property type="match status" value="2"/>
</dbReference>
<proteinExistence type="predicted"/>
<dbReference type="Proteomes" id="UP000272888">
    <property type="component" value="Unassembled WGS sequence"/>
</dbReference>
<keyword evidence="2" id="KW-0238">DNA-binding</keyword>
<protein>
    <submittedName>
        <fullName evidence="7">AraC family transcriptional regulator</fullName>
    </submittedName>
</protein>
<sequence>MPWRAPMHGLSITARYVRARRALSSPGGCATPGHTSPRPRSAAMRHEKRGTPHPPADGFWVPSEVPGLELHRAAYTRWTFPKHSHDLFSLCAYDAGAHALHLQGQRVVATTGSLLAIPPGEMHEGRAADASIGWAYRILYVPPPLLTRAAEEVGAPPGTLPGFASPVFQDTALLEGFTATFDAMKDGAASGLEREERLLGLLVVLLRRHAGLTRRGRRTTACTPGVRRARELLEADPTRNITLEELGRIAGLSPWHLVRAFHRQFGQTPQVYQRALRLRRAQVLLAGPLPMAEVALACGFTDQSHLIKHFGRTLGVTPGAYRAAALAGGGQRKRVQYGAPTPL</sequence>
<keyword evidence="4" id="KW-0804">Transcription</keyword>
<dbReference type="AlphaFoldDB" id="A0A3A8PAU0"/>
<feature type="domain" description="HTH araC/xylS-type" evidence="6">
    <location>
        <begin position="227"/>
        <end position="324"/>
    </location>
</feature>
<organism evidence="7 8">
    <name type="scientific">Corallococcus llansteffanensis</name>
    <dbReference type="NCBI Taxonomy" id="2316731"/>
    <lineage>
        <taxon>Bacteria</taxon>
        <taxon>Pseudomonadati</taxon>
        <taxon>Myxococcota</taxon>
        <taxon>Myxococcia</taxon>
        <taxon>Myxococcales</taxon>
        <taxon>Cystobacterineae</taxon>
        <taxon>Myxococcaceae</taxon>
        <taxon>Corallococcus</taxon>
    </lineage>
</organism>
<dbReference type="SUPFAM" id="SSF51215">
    <property type="entry name" value="Regulatory protein AraC"/>
    <property type="match status" value="1"/>
</dbReference>
<gene>
    <name evidence="7" type="ORF">D7V93_27220</name>
</gene>
<dbReference type="InterPro" id="IPR009057">
    <property type="entry name" value="Homeodomain-like_sf"/>
</dbReference>
<name>A0A3A8PAU0_9BACT</name>
<dbReference type="GO" id="GO:0003700">
    <property type="term" value="F:DNA-binding transcription factor activity"/>
    <property type="evidence" value="ECO:0007669"/>
    <property type="project" value="InterPro"/>
</dbReference>
<dbReference type="PANTHER" id="PTHR46796">
    <property type="entry name" value="HTH-TYPE TRANSCRIPTIONAL ACTIVATOR RHAS-RELATED"/>
    <property type="match status" value="1"/>
</dbReference>
<dbReference type="SMART" id="SM00342">
    <property type="entry name" value="HTH_ARAC"/>
    <property type="match status" value="1"/>
</dbReference>